<accession>A0A022KZC4</accession>
<feature type="transmembrane region" description="Helical" evidence="5">
    <location>
        <begin position="6"/>
        <end position="25"/>
    </location>
</feature>
<dbReference type="PANTHER" id="PTHR11040:SF205">
    <property type="entry name" value="ZINC TRANSPORTER ZUPT"/>
    <property type="match status" value="1"/>
</dbReference>
<keyword evidence="2 5" id="KW-0812">Transmembrane</keyword>
<comment type="subcellular location">
    <subcellularLocation>
        <location evidence="1">Membrane</location>
        <topology evidence="1">Multi-pass membrane protein</topology>
    </subcellularLocation>
</comment>
<evidence type="ECO:0000313" key="7">
    <source>
        <dbReference type="Proteomes" id="UP000019754"/>
    </source>
</evidence>
<dbReference type="STRING" id="1249481.D641_0101900"/>
<protein>
    <submittedName>
        <fullName evidence="6">Zinc transporter ZupT</fullName>
    </submittedName>
</protein>
<feature type="transmembrane region" description="Helical" evidence="5">
    <location>
        <begin position="77"/>
        <end position="98"/>
    </location>
</feature>
<evidence type="ECO:0000256" key="3">
    <source>
        <dbReference type="ARBA" id="ARBA00022989"/>
    </source>
</evidence>
<dbReference type="HOGENOM" id="CLU_015114_1_3_11"/>
<dbReference type="PANTHER" id="PTHR11040">
    <property type="entry name" value="ZINC/IRON TRANSPORTER"/>
    <property type="match status" value="1"/>
</dbReference>
<evidence type="ECO:0000256" key="4">
    <source>
        <dbReference type="ARBA" id="ARBA00023136"/>
    </source>
</evidence>
<dbReference type="GO" id="GO:0016020">
    <property type="term" value="C:membrane"/>
    <property type="evidence" value="ECO:0007669"/>
    <property type="project" value="UniProtKB-SubCell"/>
</dbReference>
<dbReference type="EMBL" id="AORC01000002">
    <property type="protein sequence ID" value="EYT51229.1"/>
    <property type="molecule type" value="Genomic_DNA"/>
</dbReference>
<evidence type="ECO:0000313" key="6">
    <source>
        <dbReference type="EMBL" id="EYT51229.1"/>
    </source>
</evidence>
<sequence>MVVPVLIALLLTVVAGGATSIGAALGVMGRGTSARTLAGGLGLSAGVMLYVSFVELLPEGAAVLSGAGAGSGGGATTARGTALSVAAFFGGIALIALLDRLVPEPVNPHEFSGRVDHSDVHDEHRDRAGLAADAALRARLLRTGTVMAVVLALHNVPEGFATFVAALQAPEIAIPVVVAIALHNIPEGLAVAVPVHRATGSRAKAFWLATMTGLAEPAGAVLGYLLLAPLLEGPAMGAILAGVAGVMVFVSLDELLPAAEETGEHHTVIYSLIAGMALMAATLIVL</sequence>
<evidence type="ECO:0000256" key="1">
    <source>
        <dbReference type="ARBA" id="ARBA00004141"/>
    </source>
</evidence>
<organism evidence="6 7">
    <name type="scientific">Brachybacterium muris UCD-AY4</name>
    <dbReference type="NCBI Taxonomy" id="1249481"/>
    <lineage>
        <taxon>Bacteria</taxon>
        <taxon>Bacillati</taxon>
        <taxon>Actinomycetota</taxon>
        <taxon>Actinomycetes</taxon>
        <taxon>Micrococcales</taxon>
        <taxon>Dermabacteraceae</taxon>
        <taxon>Brachybacterium</taxon>
    </lineage>
</organism>
<dbReference type="Proteomes" id="UP000019754">
    <property type="component" value="Unassembled WGS sequence"/>
</dbReference>
<feature type="transmembrane region" description="Helical" evidence="5">
    <location>
        <begin position="233"/>
        <end position="256"/>
    </location>
</feature>
<reference evidence="6 7" key="1">
    <citation type="journal article" date="2013" name="Genome Announc.">
        <title>Draft genome sequence of an Actinobacterium, Brachybacterium muris strain UCD-AY4.</title>
        <authorList>
            <person name="Lo J.R."/>
            <person name="Lang J.M."/>
            <person name="Darling A.E."/>
            <person name="Eisen J.A."/>
            <person name="Coil D.A."/>
        </authorList>
    </citation>
    <scope>NUCLEOTIDE SEQUENCE [LARGE SCALE GENOMIC DNA]</scope>
    <source>
        <strain evidence="6 7">UCD-AY4</strain>
    </source>
</reference>
<evidence type="ECO:0000256" key="5">
    <source>
        <dbReference type="SAM" id="Phobius"/>
    </source>
</evidence>
<keyword evidence="3 5" id="KW-1133">Transmembrane helix</keyword>
<comment type="caution">
    <text evidence="6">The sequence shown here is derived from an EMBL/GenBank/DDBJ whole genome shotgun (WGS) entry which is preliminary data.</text>
</comment>
<dbReference type="AlphaFoldDB" id="A0A022KZC4"/>
<feature type="transmembrane region" description="Helical" evidence="5">
    <location>
        <begin position="268"/>
        <end position="285"/>
    </location>
</feature>
<proteinExistence type="predicted"/>
<dbReference type="NCBIfam" id="NF003243">
    <property type="entry name" value="PRK04201.1"/>
    <property type="match status" value="1"/>
</dbReference>
<gene>
    <name evidence="6" type="ORF">D641_0101900</name>
</gene>
<feature type="transmembrane region" description="Helical" evidence="5">
    <location>
        <begin position="37"/>
        <end position="57"/>
    </location>
</feature>
<keyword evidence="4 5" id="KW-0472">Membrane</keyword>
<dbReference type="InterPro" id="IPR003689">
    <property type="entry name" value="ZIP"/>
</dbReference>
<dbReference type="GO" id="GO:0005385">
    <property type="term" value="F:zinc ion transmembrane transporter activity"/>
    <property type="evidence" value="ECO:0007669"/>
    <property type="project" value="TreeGrafter"/>
</dbReference>
<keyword evidence="7" id="KW-1185">Reference proteome</keyword>
<dbReference type="Pfam" id="PF02535">
    <property type="entry name" value="Zip"/>
    <property type="match status" value="1"/>
</dbReference>
<evidence type="ECO:0000256" key="2">
    <source>
        <dbReference type="ARBA" id="ARBA00022692"/>
    </source>
</evidence>
<feature type="transmembrane region" description="Helical" evidence="5">
    <location>
        <begin position="205"/>
        <end position="227"/>
    </location>
</feature>
<dbReference type="OrthoDB" id="9787346at2"/>
<name>A0A022KZC4_9MICO</name>